<sequence length="310" mass="33709">MRTKRRELGGSWWWAGGSVGGGRGGENQPGNMFDGVTHQNLCHNGREVAALGGGYVQLQAPAMQLTTGTMIESYQQSNYIEEHGNIDSDLVHQACYPRPRLRWTPELHDHFVKAVNELGGANKVQAWQDCKKIVEIKRISSTTRLLSSHECGNKTLEAETHANFHVLVEGAVKNSAVAETFSSISKSKSQQPGTSTTNAAVVKLEEGFATDTPALLPLFPPIPSTGIECPPHYYPEWSELLDGGGKKSVVPPHIDNSTMDDYLNTLGYSSQPGRASMRFGSFFDDVASFSKVANHNGPLNDDNVVVADVL</sequence>
<reference evidence="1" key="1">
    <citation type="submission" date="2019-10" db="EMBL/GenBank/DDBJ databases">
        <authorList>
            <person name="Zhang R."/>
            <person name="Pan Y."/>
            <person name="Wang J."/>
            <person name="Ma R."/>
            <person name="Yu S."/>
        </authorList>
    </citation>
    <scope>NUCLEOTIDE SEQUENCE</scope>
    <source>
        <strain evidence="1">LA-IB0</strain>
        <tissue evidence="1">Leaf</tissue>
    </source>
</reference>
<keyword evidence="2" id="KW-1185">Reference proteome</keyword>
<dbReference type="PANTHER" id="PTHR31499:SF43">
    <property type="entry name" value="MYB FAMILY TRANSCRIPTION FACTOR APL"/>
    <property type="match status" value="1"/>
</dbReference>
<proteinExistence type="predicted"/>
<gene>
    <name evidence="1" type="ORF">BUALT_Bualt03G0175000</name>
</gene>
<evidence type="ECO:0000313" key="1">
    <source>
        <dbReference type="EMBL" id="KAG8386688.1"/>
    </source>
</evidence>
<comment type="caution">
    <text evidence="1">The sequence shown here is derived from an EMBL/GenBank/DDBJ whole genome shotgun (WGS) entry which is preliminary data.</text>
</comment>
<dbReference type="GO" id="GO:0003700">
    <property type="term" value="F:DNA-binding transcription factor activity"/>
    <property type="evidence" value="ECO:0007669"/>
    <property type="project" value="InterPro"/>
</dbReference>
<dbReference type="Gene3D" id="1.10.10.60">
    <property type="entry name" value="Homeodomain-like"/>
    <property type="match status" value="1"/>
</dbReference>
<dbReference type="Proteomes" id="UP000826271">
    <property type="component" value="Unassembled WGS sequence"/>
</dbReference>
<protein>
    <submittedName>
        <fullName evidence="1">Uncharacterized protein</fullName>
    </submittedName>
</protein>
<organism evidence="1 2">
    <name type="scientific">Buddleja alternifolia</name>
    <dbReference type="NCBI Taxonomy" id="168488"/>
    <lineage>
        <taxon>Eukaryota</taxon>
        <taxon>Viridiplantae</taxon>
        <taxon>Streptophyta</taxon>
        <taxon>Embryophyta</taxon>
        <taxon>Tracheophyta</taxon>
        <taxon>Spermatophyta</taxon>
        <taxon>Magnoliopsida</taxon>
        <taxon>eudicotyledons</taxon>
        <taxon>Gunneridae</taxon>
        <taxon>Pentapetalae</taxon>
        <taxon>asterids</taxon>
        <taxon>lamiids</taxon>
        <taxon>Lamiales</taxon>
        <taxon>Scrophulariaceae</taxon>
        <taxon>Buddlejeae</taxon>
        <taxon>Buddleja</taxon>
    </lineage>
</organism>
<accession>A0AAV6XWD2</accession>
<dbReference type="PANTHER" id="PTHR31499">
    <property type="entry name" value="MYB FAMILY TRANSCRIPTION FACTOR PHL11"/>
    <property type="match status" value="1"/>
</dbReference>
<evidence type="ECO:0000313" key="2">
    <source>
        <dbReference type="Proteomes" id="UP000826271"/>
    </source>
</evidence>
<name>A0AAV6XWD2_9LAMI</name>
<dbReference type="InterPro" id="IPR046955">
    <property type="entry name" value="PHR1-like"/>
</dbReference>
<dbReference type="AlphaFoldDB" id="A0AAV6XWD2"/>
<dbReference type="EMBL" id="WHWC01000003">
    <property type="protein sequence ID" value="KAG8386688.1"/>
    <property type="molecule type" value="Genomic_DNA"/>
</dbReference>